<dbReference type="EMBL" id="LSDA01000013">
    <property type="protein sequence ID" value="KXB60500.1"/>
    <property type="molecule type" value="Genomic_DNA"/>
</dbReference>
<name>A0A133ZYL1_9FIRM</name>
<keyword evidence="6" id="KW-1185">Reference proteome</keyword>
<dbReference type="PANTHER" id="PTHR35788">
    <property type="entry name" value="EXPORTED PROTEIN-RELATED"/>
    <property type="match status" value="1"/>
</dbReference>
<feature type="region of interest" description="Disordered" evidence="2">
    <location>
        <begin position="36"/>
        <end position="96"/>
    </location>
</feature>
<feature type="domain" description="G5" evidence="4">
    <location>
        <begin position="434"/>
        <end position="513"/>
    </location>
</feature>
<keyword evidence="1 3" id="KW-0732">Signal</keyword>
<feature type="signal peptide" evidence="3">
    <location>
        <begin position="1"/>
        <end position="19"/>
    </location>
</feature>
<evidence type="ECO:0000256" key="2">
    <source>
        <dbReference type="SAM" id="MobiDB-lite"/>
    </source>
</evidence>
<organism evidence="5 6">
    <name type="scientific">Lachnoanaerobaculum saburreum</name>
    <dbReference type="NCBI Taxonomy" id="467210"/>
    <lineage>
        <taxon>Bacteria</taxon>
        <taxon>Bacillati</taxon>
        <taxon>Bacillota</taxon>
        <taxon>Clostridia</taxon>
        <taxon>Lachnospirales</taxon>
        <taxon>Lachnospiraceae</taxon>
        <taxon>Lachnoanaerobaculum</taxon>
    </lineage>
</organism>
<dbReference type="STRING" id="467210.HMPREF1866_00533"/>
<dbReference type="Pfam" id="PF12229">
    <property type="entry name" value="PG_binding_4"/>
    <property type="match status" value="1"/>
</dbReference>
<dbReference type="PROSITE" id="PS51109">
    <property type="entry name" value="G5"/>
    <property type="match status" value="1"/>
</dbReference>
<feature type="region of interest" description="Disordered" evidence="2">
    <location>
        <begin position="512"/>
        <end position="565"/>
    </location>
</feature>
<dbReference type="SMART" id="SM01208">
    <property type="entry name" value="G5"/>
    <property type="match status" value="1"/>
</dbReference>
<proteinExistence type="predicted"/>
<protein>
    <submittedName>
        <fullName evidence="5">VanW-like protein</fullName>
    </submittedName>
</protein>
<feature type="chain" id="PRO_5039462949" evidence="3">
    <location>
        <begin position="20"/>
        <end position="565"/>
    </location>
</feature>
<dbReference type="PANTHER" id="PTHR35788:SF1">
    <property type="entry name" value="EXPORTED PROTEIN"/>
    <property type="match status" value="1"/>
</dbReference>
<dbReference type="Proteomes" id="UP000070394">
    <property type="component" value="Unassembled WGS sequence"/>
</dbReference>
<dbReference type="InterPro" id="IPR011098">
    <property type="entry name" value="G5_dom"/>
</dbReference>
<dbReference type="InterPro" id="IPR007391">
    <property type="entry name" value="Vancomycin_resist_VanW"/>
</dbReference>
<dbReference type="Pfam" id="PF07501">
    <property type="entry name" value="G5"/>
    <property type="match status" value="1"/>
</dbReference>
<evidence type="ECO:0000256" key="1">
    <source>
        <dbReference type="ARBA" id="ARBA00022729"/>
    </source>
</evidence>
<evidence type="ECO:0000259" key="4">
    <source>
        <dbReference type="PROSITE" id="PS51109"/>
    </source>
</evidence>
<dbReference type="Pfam" id="PF04294">
    <property type="entry name" value="VanW"/>
    <property type="match status" value="1"/>
</dbReference>
<dbReference type="PATRIC" id="fig|467210.3.peg.526"/>
<reference evidence="6" key="1">
    <citation type="submission" date="2016-01" db="EMBL/GenBank/DDBJ databases">
        <authorList>
            <person name="Mitreva M."/>
            <person name="Pepin K.H."/>
            <person name="Mihindukulasuriya K.A."/>
            <person name="Fulton R."/>
            <person name="Fronick C."/>
            <person name="O'Laughlin M."/>
            <person name="Miner T."/>
            <person name="Herter B."/>
            <person name="Rosa B.A."/>
            <person name="Cordes M."/>
            <person name="Tomlinson C."/>
            <person name="Wollam A."/>
            <person name="Palsikar V.B."/>
            <person name="Mardis E.R."/>
            <person name="Wilson R.K."/>
        </authorList>
    </citation>
    <scope>NUCLEOTIDE SEQUENCE [LARGE SCALE GENOMIC DNA]</scope>
    <source>
        <strain evidence="6">DNF00896</strain>
    </source>
</reference>
<dbReference type="AlphaFoldDB" id="A0A133ZYL1"/>
<evidence type="ECO:0000313" key="5">
    <source>
        <dbReference type="EMBL" id="KXB60500.1"/>
    </source>
</evidence>
<dbReference type="RefSeq" id="WP_060930487.1">
    <property type="nucleotide sequence ID" value="NZ_KQ959776.1"/>
</dbReference>
<dbReference type="Gene3D" id="2.20.230.10">
    <property type="entry name" value="Resuscitation-promoting factor rpfb"/>
    <property type="match status" value="1"/>
</dbReference>
<dbReference type="InterPro" id="IPR052913">
    <property type="entry name" value="Glycopeptide_resist_protein"/>
</dbReference>
<gene>
    <name evidence="5" type="ORF">HMPREF1866_00533</name>
</gene>
<evidence type="ECO:0000313" key="6">
    <source>
        <dbReference type="Proteomes" id="UP000070394"/>
    </source>
</evidence>
<sequence length="565" mass="60517">MRKKTGNIAVAVAAFMAVAGLGISSGAGRVDVLAANPQTKAEKANSDESKKSESKTDDKSSDKKATKSDASKEETTAAPETTANEENKDELGNQGIQAEKRLPKGFGIEGLGENISTLDALSNALNSLQEKADAKKFVLDVKGEKLESSFAELGAGISNKEFILSEAEKFTTGNMLERFAKSSELLEKPENITPDIEFNDDAVKSFLKKANRKNPDAPVDATIKRVNGAFEITPEKEGYAIDADSTVAKLKDAVLKDKEETIVADVTKQKPSVTAEELGNIKDVLGTFTTNYSSSTSERATNIAVGTAKMDGVLLMPGETLSGYERMQPFTIKNGYKMAKAYQNGLVIDSVGGGACQIATTLYQAALRAEITITERKNHSMIVGYVQPSGDAAIAGDYKDIKVTNNRKTPIYVEAVTSGRDVTFTIWGKEDRPAGRTIEFVSEVLSETPKGKTYIDDDSKSKGYIKRQSEGHKGRVSKLWKIVKENGVEVSKDLISSDTYRKADDIYIRGTRHSAPAAPAPVAPAPTQAPESDNSGPADTQAAPEAQAPEVSQGPAFDPNLNPGQ</sequence>
<comment type="caution">
    <text evidence="5">The sequence shown here is derived from an EMBL/GenBank/DDBJ whole genome shotgun (WGS) entry which is preliminary data.</text>
</comment>
<evidence type="ECO:0000256" key="3">
    <source>
        <dbReference type="SAM" id="SignalP"/>
    </source>
</evidence>
<dbReference type="OrthoDB" id="9797191at2"/>
<accession>A0A133ZYL1</accession>
<feature type="compositionally biased region" description="Basic and acidic residues" evidence="2">
    <location>
        <begin position="40"/>
        <end position="75"/>
    </location>
</feature>
<dbReference type="InterPro" id="IPR022029">
    <property type="entry name" value="YoaR-like_PG-bd"/>
</dbReference>